<evidence type="ECO:0000313" key="6">
    <source>
        <dbReference type="Proteomes" id="UP000618382"/>
    </source>
</evidence>
<proteinExistence type="predicted"/>
<feature type="transmembrane region" description="Helical" evidence="2">
    <location>
        <begin position="12"/>
        <end position="29"/>
    </location>
</feature>
<name>A0A7Y9K0E0_9CELL</name>
<dbReference type="AlphaFoldDB" id="A0A7Y9K0E0"/>
<evidence type="ECO:0000313" key="4">
    <source>
        <dbReference type="EMBL" id="NYD87769.1"/>
    </source>
</evidence>
<evidence type="ECO:0000313" key="3">
    <source>
        <dbReference type="EMBL" id="GIG33026.1"/>
    </source>
</evidence>
<comment type="caution">
    <text evidence="4">The sequence shown here is derived from an EMBL/GenBank/DDBJ whole genome shotgun (WGS) entry which is preliminary data.</text>
</comment>
<gene>
    <name evidence="4" type="ORF">BKA21_003318</name>
    <name evidence="3" type="ORF">Col01nite_21850</name>
</gene>
<dbReference type="RefSeq" id="WP_140460092.1">
    <property type="nucleotide sequence ID" value="NZ_BAABFI010000010.1"/>
</dbReference>
<dbReference type="EMBL" id="BONN01000005">
    <property type="protein sequence ID" value="GIG33026.1"/>
    <property type="molecule type" value="Genomic_DNA"/>
</dbReference>
<protein>
    <recommendedName>
        <fullName evidence="7">DUF2746 domain-containing protein</fullName>
    </recommendedName>
</protein>
<keyword evidence="2" id="KW-0812">Transmembrane</keyword>
<reference evidence="4 5" key="1">
    <citation type="submission" date="2020-07" db="EMBL/GenBank/DDBJ databases">
        <title>Sequencing the genomes of 1000 actinobacteria strains.</title>
        <authorList>
            <person name="Klenk H.-P."/>
        </authorList>
    </citation>
    <scope>NUCLEOTIDE SEQUENCE [LARGE SCALE GENOMIC DNA]</scope>
    <source>
        <strain evidence="4 5">DSM 24482</strain>
    </source>
</reference>
<dbReference type="Proteomes" id="UP000577956">
    <property type="component" value="Unassembled WGS sequence"/>
</dbReference>
<evidence type="ECO:0008006" key="7">
    <source>
        <dbReference type="Google" id="ProtNLM"/>
    </source>
</evidence>
<evidence type="ECO:0000313" key="5">
    <source>
        <dbReference type="Proteomes" id="UP000577956"/>
    </source>
</evidence>
<keyword evidence="2" id="KW-1133">Transmembrane helix</keyword>
<keyword evidence="6" id="KW-1185">Reference proteome</keyword>
<keyword evidence="2" id="KW-0472">Membrane</keyword>
<evidence type="ECO:0000256" key="2">
    <source>
        <dbReference type="SAM" id="Phobius"/>
    </source>
</evidence>
<sequence length="152" mass="15983">MTTPAPVPGAPWWANVLLTVLSIGLAAWVSNRPARRDARASRELAATAAEQATVAAAHAAVAAAETSPNHGGSLKDSSTRTEGGVRDLQVSVAAIARDIGGLRAEIRTERDERRDVAKRVDDVAGRVDDVATRVDDVGTRLTQHVTDCPSRA</sequence>
<reference evidence="3 6" key="2">
    <citation type="submission" date="2021-01" db="EMBL/GenBank/DDBJ databases">
        <title>Whole genome shotgun sequence of Cellulomonas oligotrophica NBRC 109435.</title>
        <authorList>
            <person name="Komaki H."/>
            <person name="Tamura T."/>
        </authorList>
    </citation>
    <scope>NUCLEOTIDE SEQUENCE [LARGE SCALE GENOMIC DNA]</scope>
    <source>
        <strain evidence="3 6">NBRC 109435</strain>
    </source>
</reference>
<dbReference type="EMBL" id="JACCBK010000001">
    <property type="protein sequence ID" value="NYD87769.1"/>
    <property type="molecule type" value="Genomic_DNA"/>
</dbReference>
<feature type="region of interest" description="Disordered" evidence="1">
    <location>
        <begin position="59"/>
        <end position="86"/>
    </location>
</feature>
<organism evidence="4 5">
    <name type="scientific">Cellulomonas oligotrophica</name>
    <dbReference type="NCBI Taxonomy" id="931536"/>
    <lineage>
        <taxon>Bacteria</taxon>
        <taxon>Bacillati</taxon>
        <taxon>Actinomycetota</taxon>
        <taxon>Actinomycetes</taxon>
        <taxon>Micrococcales</taxon>
        <taxon>Cellulomonadaceae</taxon>
        <taxon>Cellulomonas</taxon>
    </lineage>
</organism>
<evidence type="ECO:0000256" key="1">
    <source>
        <dbReference type="SAM" id="MobiDB-lite"/>
    </source>
</evidence>
<dbReference type="Proteomes" id="UP000618382">
    <property type="component" value="Unassembled WGS sequence"/>
</dbReference>
<accession>A0A7Y9K0E0</accession>